<protein>
    <recommendedName>
        <fullName evidence="5">DUF4190 domain-containing protein</fullName>
    </recommendedName>
</protein>
<feature type="transmembrane region" description="Helical" evidence="2">
    <location>
        <begin position="31"/>
        <end position="56"/>
    </location>
</feature>
<evidence type="ECO:0000256" key="1">
    <source>
        <dbReference type="SAM" id="MobiDB-lite"/>
    </source>
</evidence>
<evidence type="ECO:0000256" key="2">
    <source>
        <dbReference type="SAM" id="Phobius"/>
    </source>
</evidence>
<evidence type="ECO:0000313" key="3">
    <source>
        <dbReference type="EMBL" id="MCM2675795.1"/>
    </source>
</evidence>
<feature type="transmembrane region" description="Helical" evidence="2">
    <location>
        <begin position="76"/>
        <end position="106"/>
    </location>
</feature>
<gene>
    <name evidence="3" type="ORF">NDM98_10015</name>
</gene>
<reference evidence="3" key="1">
    <citation type="submission" date="2022-06" db="EMBL/GenBank/DDBJ databases">
        <title>Alkalicoccobacillus porphyridii sp. nov., isolated from a marine red alga, Porphyridium purpureum and reclassification of Shouchella plakortidis and Shouchella gibsonii as Alkalicoccobacillus plakortidis comb. nov. and Alkalicoccobacillus gibsonii comb. nov.</title>
        <authorList>
            <person name="Kim K.H."/>
            <person name="Lee J.K."/>
            <person name="Han D.M."/>
            <person name="Baek J.H."/>
            <person name="Jeon C.O."/>
        </authorList>
    </citation>
    <scope>NUCLEOTIDE SEQUENCE</scope>
    <source>
        <strain evidence="3">DSM 19153</strain>
    </source>
</reference>
<keyword evidence="2" id="KW-0812">Transmembrane</keyword>
<keyword evidence="2" id="KW-1133">Transmembrane helix</keyword>
<name>A0ABT0XJ68_9BACI</name>
<comment type="caution">
    <text evidence="3">The sequence shown here is derived from an EMBL/GenBank/DDBJ whole genome shotgun (WGS) entry which is preliminary data.</text>
</comment>
<proteinExistence type="predicted"/>
<feature type="region of interest" description="Disordered" evidence="1">
    <location>
        <begin position="1"/>
        <end position="26"/>
    </location>
</feature>
<keyword evidence="4" id="KW-1185">Reference proteome</keyword>
<keyword evidence="2" id="KW-0472">Membrane</keyword>
<sequence>MSQYDEIESDSKDVEYEEGSPLTEQQQSTTVLGALIIVIGTMPIAIVGFILSIIALKWIKDVDHPGYARIKGVTKVLAIISIVLQSLMILFFAGYFILIILIAVFFGETMM</sequence>
<evidence type="ECO:0000313" key="4">
    <source>
        <dbReference type="Proteomes" id="UP001203665"/>
    </source>
</evidence>
<dbReference type="Proteomes" id="UP001203665">
    <property type="component" value="Unassembled WGS sequence"/>
</dbReference>
<accession>A0ABT0XJ68</accession>
<evidence type="ECO:0008006" key="5">
    <source>
        <dbReference type="Google" id="ProtNLM"/>
    </source>
</evidence>
<organism evidence="3 4">
    <name type="scientific">Alkalicoccobacillus plakortidis</name>
    <dbReference type="NCBI Taxonomy" id="444060"/>
    <lineage>
        <taxon>Bacteria</taxon>
        <taxon>Bacillati</taxon>
        <taxon>Bacillota</taxon>
        <taxon>Bacilli</taxon>
        <taxon>Bacillales</taxon>
        <taxon>Bacillaceae</taxon>
        <taxon>Alkalicoccobacillus</taxon>
    </lineage>
</organism>
<dbReference type="RefSeq" id="WP_251606993.1">
    <property type="nucleotide sequence ID" value="NZ_JAMQJY010000001.1"/>
</dbReference>
<dbReference type="EMBL" id="JAMQJY010000001">
    <property type="protein sequence ID" value="MCM2675795.1"/>
    <property type="molecule type" value="Genomic_DNA"/>
</dbReference>